<dbReference type="EMBL" id="JARAKH010000017">
    <property type="protein sequence ID" value="KAK8395730.1"/>
    <property type="molecule type" value="Genomic_DNA"/>
</dbReference>
<reference evidence="2 3" key="1">
    <citation type="submission" date="2023-03" db="EMBL/GenBank/DDBJ databases">
        <title>High-quality genome of Scylla paramamosain provides insights in environmental adaptation.</title>
        <authorList>
            <person name="Zhang L."/>
        </authorList>
    </citation>
    <scope>NUCLEOTIDE SEQUENCE [LARGE SCALE GENOMIC DNA]</scope>
    <source>
        <strain evidence="2">LZ_2023a</strain>
        <tissue evidence="2">Muscle</tissue>
    </source>
</reference>
<evidence type="ECO:0000313" key="2">
    <source>
        <dbReference type="EMBL" id="KAK8395730.1"/>
    </source>
</evidence>
<gene>
    <name evidence="2" type="ORF">O3P69_005666</name>
</gene>
<feature type="chain" id="PRO_5043384975" evidence="1">
    <location>
        <begin position="47"/>
        <end position="332"/>
    </location>
</feature>
<organism evidence="2 3">
    <name type="scientific">Scylla paramamosain</name>
    <name type="common">Mud crab</name>
    <dbReference type="NCBI Taxonomy" id="85552"/>
    <lineage>
        <taxon>Eukaryota</taxon>
        <taxon>Metazoa</taxon>
        <taxon>Ecdysozoa</taxon>
        <taxon>Arthropoda</taxon>
        <taxon>Crustacea</taxon>
        <taxon>Multicrustacea</taxon>
        <taxon>Malacostraca</taxon>
        <taxon>Eumalacostraca</taxon>
        <taxon>Eucarida</taxon>
        <taxon>Decapoda</taxon>
        <taxon>Pleocyemata</taxon>
        <taxon>Brachyura</taxon>
        <taxon>Eubrachyura</taxon>
        <taxon>Portunoidea</taxon>
        <taxon>Portunidae</taxon>
        <taxon>Portuninae</taxon>
        <taxon>Scylla</taxon>
    </lineage>
</organism>
<protein>
    <submittedName>
        <fullName evidence="2">Uncharacterized protein</fullName>
    </submittedName>
</protein>
<dbReference type="AlphaFoldDB" id="A0AAW0UA84"/>
<feature type="signal peptide" evidence="1">
    <location>
        <begin position="1"/>
        <end position="46"/>
    </location>
</feature>
<name>A0AAW0UA84_SCYPA</name>
<sequence length="332" mass="36909">MTPSHPAPPTLRAQVCSWRAGSDRGPRMLGGLLAAALLALAGLACAHPDTDGTDALDVGISKRDLEFNQYVPGYRRRGEPSCEELREMWRLSKREARRATTTNQLPRRTQHTTYGRLIPFAPEAKPHSMAIYGTPWNYPPGKGHPPSPFDKVRTMLGPGDRRNKFNQLRLMMAANRGTNQSPKGSMDNLIRMMAADRSEPRPVALALRTTKDMYPLGPKPRREPTTMSPRSMRGGALQYSEQGFVGPLLPADSRLPSFTPWQPPAPDPAMRSCEEVQWLYCRINSDCACGGLYRCNKGRCKVSSKHPVVEDARGSWYAGPLEAKDLGVWSKR</sequence>
<evidence type="ECO:0000313" key="3">
    <source>
        <dbReference type="Proteomes" id="UP001487740"/>
    </source>
</evidence>
<proteinExistence type="predicted"/>
<evidence type="ECO:0000256" key="1">
    <source>
        <dbReference type="SAM" id="SignalP"/>
    </source>
</evidence>
<comment type="caution">
    <text evidence="2">The sequence shown here is derived from an EMBL/GenBank/DDBJ whole genome shotgun (WGS) entry which is preliminary data.</text>
</comment>
<accession>A0AAW0UA84</accession>
<keyword evidence="1" id="KW-0732">Signal</keyword>
<keyword evidence="3" id="KW-1185">Reference proteome</keyword>
<dbReference type="Proteomes" id="UP001487740">
    <property type="component" value="Unassembled WGS sequence"/>
</dbReference>